<dbReference type="CDD" id="cd16917">
    <property type="entry name" value="HATPase_UhpB-NarQ-NarX-like"/>
    <property type="match status" value="1"/>
</dbReference>
<evidence type="ECO:0000256" key="6">
    <source>
        <dbReference type="ARBA" id="ARBA00022777"/>
    </source>
</evidence>
<comment type="caution">
    <text evidence="12">The sequence shown here is derived from an EMBL/GenBank/DDBJ whole genome shotgun (WGS) entry which is preliminary data.</text>
</comment>
<dbReference type="InterPro" id="IPR019734">
    <property type="entry name" value="TPR_rpt"/>
</dbReference>
<dbReference type="AlphaFoldDB" id="A0A929KSM6"/>
<proteinExistence type="predicted"/>
<evidence type="ECO:0000256" key="2">
    <source>
        <dbReference type="ARBA" id="ARBA00012438"/>
    </source>
</evidence>
<dbReference type="SMART" id="SM00387">
    <property type="entry name" value="HATPase_c"/>
    <property type="match status" value="1"/>
</dbReference>
<keyword evidence="13" id="KW-1185">Reference proteome</keyword>
<protein>
    <recommendedName>
        <fullName evidence="2">histidine kinase</fullName>
        <ecNumber evidence="2">2.7.13.3</ecNumber>
    </recommendedName>
</protein>
<dbReference type="InterPro" id="IPR005467">
    <property type="entry name" value="His_kinase_dom"/>
</dbReference>
<accession>A0A929KSM6</accession>
<comment type="catalytic activity">
    <reaction evidence="1">
        <text>ATP + protein L-histidine = ADP + protein N-phospho-L-histidine.</text>
        <dbReference type="EC" id="2.7.13.3"/>
    </reaction>
</comment>
<keyword evidence="8" id="KW-0902">Two-component regulatory system</keyword>
<dbReference type="Gene3D" id="3.30.565.10">
    <property type="entry name" value="Histidine kinase-like ATPase, C-terminal domain"/>
    <property type="match status" value="1"/>
</dbReference>
<keyword evidence="3" id="KW-0597">Phosphoprotein</keyword>
<dbReference type="RefSeq" id="WP_194109620.1">
    <property type="nucleotide sequence ID" value="NZ_JADFFL010000001.1"/>
</dbReference>
<keyword evidence="10" id="KW-0732">Signal</keyword>
<dbReference type="InterPro" id="IPR003594">
    <property type="entry name" value="HATPase_dom"/>
</dbReference>
<keyword evidence="9" id="KW-0812">Transmembrane</keyword>
<keyword evidence="7" id="KW-0067">ATP-binding</keyword>
<dbReference type="PANTHER" id="PTHR24421">
    <property type="entry name" value="NITRATE/NITRITE SENSOR PROTEIN NARX-RELATED"/>
    <property type="match status" value="1"/>
</dbReference>
<dbReference type="InterPro" id="IPR011712">
    <property type="entry name" value="Sig_transdc_His_kin_sub3_dim/P"/>
</dbReference>
<dbReference type="GO" id="GO:0000155">
    <property type="term" value="F:phosphorelay sensor kinase activity"/>
    <property type="evidence" value="ECO:0007669"/>
    <property type="project" value="InterPro"/>
</dbReference>
<keyword evidence="9" id="KW-1133">Transmembrane helix</keyword>
<evidence type="ECO:0000313" key="13">
    <source>
        <dbReference type="Proteomes" id="UP000622475"/>
    </source>
</evidence>
<evidence type="ECO:0000256" key="10">
    <source>
        <dbReference type="SAM" id="SignalP"/>
    </source>
</evidence>
<dbReference type="EMBL" id="JADFFL010000001">
    <property type="protein sequence ID" value="MBE9660417.1"/>
    <property type="molecule type" value="Genomic_DNA"/>
</dbReference>
<dbReference type="GO" id="GO:0046983">
    <property type="term" value="F:protein dimerization activity"/>
    <property type="evidence" value="ECO:0007669"/>
    <property type="project" value="InterPro"/>
</dbReference>
<keyword evidence="4" id="KW-0808">Transferase</keyword>
<evidence type="ECO:0000259" key="11">
    <source>
        <dbReference type="PROSITE" id="PS50109"/>
    </source>
</evidence>
<dbReference type="EC" id="2.7.13.3" evidence="2"/>
<dbReference type="SUPFAM" id="SSF55874">
    <property type="entry name" value="ATPase domain of HSP90 chaperone/DNA topoisomerase II/histidine kinase"/>
    <property type="match status" value="1"/>
</dbReference>
<feature type="domain" description="Histidine kinase" evidence="11">
    <location>
        <begin position="440"/>
        <end position="632"/>
    </location>
</feature>
<gene>
    <name evidence="12" type="ORF">IRJ16_00835</name>
</gene>
<dbReference type="Gene3D" id="1.20.5.1930">
    <property type="match status" value="1"/>
</dbReference>
<dbReference type="SMART" id="SM00028">
    <property type="entry name" value="TPR"/>
    <property type="match status" value="3"/>
</dbReference>
<keyword evidence="9" id="KW-0472">Membrane</keyword>
<feature type="signal peptide" evidence="10">
    <location>
        <begin position="1"/>
        <end position="20"/>
    </location>
</feature>
<evidence type="ECO:0000256" key="3">
    <source>
        <dbReference type="ARBA" id="ARBA00022553"/>
    </source>
</evidence>
<dbReference type="InterPro" id="IPR036890">
    <property type="entry name" value="HATPase_C_sf"/>
</dbReference>
<evidence type="ECO:0000256" key="1">
    <source>
        <dbReference type="ARBA" id="ARBA00000085"/>
    </source>
</evidence>
<dbReference type="Gene3D" id="1.25.40.10">
    <property type="entry name" value="Tetratricopeptide repeat domain"/>
    <property type="match status" value="2"/>
</dbReference>
<feature type="transmembrane region" description="Helical" evidence="9">
    <location>
        <begin position="391"/>
        <end position="411"/>
    </location>
</feature>
<evidence type="ECO:0000256" key="5">
    <source>
        <dbReference type="ARBA" id="ARBA00022741"/>
    </source>
</evidence>
<evidence type="ECO:0000313" key="12">
    <source>
        <dbReference type="EMBL" id="MBE9660417.1"/>
    </source>
</evidence>
<dbReference type="PANTHER" id="PTHR24421:SF10">
    <property type="entry name" value="NITRATE_NITRITE SENSOR PROTEIN NARQ"/>
    <property type="match status" value="1"/>
</dbReference>
<name>A0A929KSM6_9SPHI</name>
<evidence type="ECO:0000256" key="4">
    <source>
        <dbReference type="ARBA" id="ARBA00022679"/>
    </source>
</evidence>
<dbReference type="Proteomes" id="UP000622475">
    <property type="component" value="Unassembled WGS sequence"/>
</dbReference>
<reference evidence="12" key="1">
    <citation type="submission" date="2020-10" db="EMBL/GenBank/DDBJ databases">
        <title>Mucilaginibacter mali sp. nov., isolated from rhizosphere soil of apple orchard.</title>
        <authorList>
            <person name="Lee J.-S."/>
            <person name="Kim H.S."/>
            <person name="Kim J.-S."/>
        </authorList>
    </citation>
    <scope>NUCLEOTIDE SEQUENCE</scope>
    <source>
        <strain evidence="12">KCTC 22746</strain>
    </source>
</reference>
<dbReference type="GO" id="GO:0016020">
    <property type="term" value="C:membrane"/>
    <property type="evidence" value="ECO:0007669"/>
    <property type="project" value="InterPro"/>
</dbReference>
<dbReference type="Pfam" id="PF02518">
    <property type="entry name" value="HATPase_c"/>
    <property type="match status" value="1"/>
</dbReference>
<dbReference type="SUPFAM" id="SSF48452">
    <property type="entry name" value="TPR-like"/>
    <property type="match status" value="2"/>
</dbReference>
<feature type="chain" id="PRO_5036714068" description="histidine kinase" evidence="10">
    <location>
        <begin position="21"/>
        <end position="632"/>
    </location>
</feature>
<dbReference type="Pfam" id="PF07730">
    <property type="entry name" value="HisKA_3"/>
    <property type="match status" value="1"/>
</dbReference>
<dbReference type="GO" id="GO:0005524">
    <property type="term" value="F:ATP binding"/>
    <property type="evidence" value="ECO:0007669"/>
    <property type="project" value="UniProtKB-KW"/>
</dbReference>
<evidence type="ECO:0000256" key="7">
    <source>
        <dbReference type="ARBA" id="ARBA00022840"/>
    </source>
</evidence>
<keyword evidence="5" id="KW-0547">Nucleotide-binding</keyword>
<organism evidence="12 13">
    <name type="scientific">Mucilaginibacter myungsuensis</name>
    <dbReference type="NCBI Taxonomy" id="649104"/>
    <lineage>
        <taxon>Bacteria</taxon>
        <taxon>Pseudomonadati</taxon>
        <taxon>Bacteroidota</taxon>
        <taxon>Sphingobacteriia</taxon>
        <taxon>Sphingobacteriales</taxon>
        <taxon>Sphingobacteriaceae</taxon>
        <taxon>Mucilaginibacter</taxon>
    </lineage>
</organism>
<evidence type="ECO:0000256" key="8">
    <source>
        <dbReference type="ARBA" id="ARBA00023012"/>
    </source>
</evidence>
<evidence type="ECO:0000256" key="9">
    <source>
        <dbReference type="SAM" id="Phobius"/>
    </source>
</evidence>
<sequence length="632" mass="71726">MKYYLVAIILLLSYVLPTRAQSSKKANADSVLLDPIIKKANASLGNTKVVDSLTDYAFGKAKTLKNNDYAGRAASVRFASVALTDINKAMPWYDTSMVYLNKVKNYLWIGYNNNNLGLQLCRKYKFETGISYLIKGSKNFETARDTAMVGYAYICISNAFHDFGNYDSGKKYAKMAIAILQTTKKSTPELRWRSMTVLAINYDDNKEYDKALNVNFKNLKNATGNHLFLGSNYNNIGNTYLKIGEYQKSYKYLLLSLKEKIKTPDDYRLSSAYSNLANVKMELGDLKLARSFIDSAMYHSKKSGSPEKIMDTYENFSKLGVKSGNYKIAFDYFKLRADLRDSLINVTKTKIVYDLQIQYETEKKDKENQQLKYQSNLRAVARDKAESDKRFIIYVALIAVVALCVIFALIYRNTIVKNRFAEEQKLNKALLDGEQNERIRIARDLHDSIGQMMSVIKMNLSNLNHKYPADNQIDSTLVLVDRTITEVRHISHNLIPEELNFGLFAALEDMFDKINAGDGTKINFNIPDEVRDHSFERSNELTIYRIVQEAVGNIVKHAQATQIDIYVLRRADQLTIAIKDNGSGFDIGQIKNSTGIGWKNIAARVNLLDGNLNVQSEKLSGTQIEITIPDDK</sequence>
<keyword evidence="6 12" id="KW-0418">Kinase</keyword>
<dbReference type="InterPro" id="IPR050482">
    <property type="entry name" value="Sensor_HK_TwoCompSys"/>
</dbReference>
<dbReference type="InterPro" id="IPR011990">
    <property type="entry name" value="TPR-like_helical_dom_sf"/>
</dbReference>
<dbReference type="PROSITE" id="PS50109">
    <property type="entry name" value="HIS_KIN"/>
    <property type="match status" value="1"/>
</dbReference>